<dbReference type="EMBL" id="BRLH01000006">
    <property type="protein sequence ID" value="GKX56396.1"/>
    <property type="molecule type" value="Genomic_DNA"/>
</dbReference>
<reference evidence="1" key="1">
    <citation type="submission" date="2022-06" db="EMBL/GenBank/DDBJ databases">
        <title>Draft genome sequences of Leminorella grimontii str. JCM5902.</title>
        <authorList>
            <person name="Wakabayashi Y."/>
            <person name="Kojima K."/>
        </authorList>
    </citation>
    <scope>NUCLEOTIDE SEQUENCE</scope>
    <source>
        <strain evidence="1">JCM 5902</strain>
    </source>
</reference>
<sequence length="96" mass="11363">MNERALQRHLKKAQLLQRIEQQRELLADERQNWLNSTQTLDGGWQMARRHPIIVSASITLLTVYALRNPRKLWRKGQWALLACRGVRYVNQMLRAS</sequence>
<dbReference type="InterPro" id="IPR025612">
    <property type="entry name" value="YqjK"/>
</dbReference>
<dbReference type="RefSeq" id="WP_051155729.1">
    <property type="nucleotide sequence ID" value="NZ_BRLH01000006.1"/>
</dbReference>
<dbReference type="SUPFAM" id="SSF48239">
    <property type="entry name" value="Terpenoid cyclases/Protein prenyltransferases"/>
    <property type="match status" value="1"/>
</dbReference>
<proteinExistence type="predicted"/>
<dbReference type="Pfam" id="PF13997">
    <property type="entry name" value="YqjK"/>
    <property type="match status" value="1"/>
</dbReference>
<keyword evidence="2" id="KW-1185">Reference proteome</keyword>
<organism evidence="1 2">
    <name type="scientific">Leminorella grimontii</name>
    <dbReference type="NCBI Taxonomy" id="82981"/>
    <lineage>
        <taxon>Bacteria</taxon>
        <taxon>Pseudomonadati</taxon>
        <taxon>Pseudomonadota</taxon>
        <taxon>Gammaproteobacteria</taxon>
        <taxon>Enterobacterales</taxon>
        <taxon>Budviciaceae</taxon>
        <taxon>Leminorella</taxon>
    </lineage>
</organism>
<dbReference type="AlphaFoldDB" id="A0AAV5N2S2"/>
<dbReference type="InterPro" id="IPR008930">
    <property type="entry name" value="Terpenoid_cyclase/PrenylTrfase"/>
</dbReference>
<dbReference type="Proteomes" id="UP001058124">
    <property type="component" value="Unassembled WGS sequence"/>
</dbReference>
<name>A0AAV5N2S2_9GAMM</name>
<evidence type="ECO:0000313" key="2">
    <source>
        <dbReference type="Proteomes" id="UP001058124"/>
    </source>
</evidence>
<evidence type="ECO:0000313" key="1">
    <source>
        <dbReference type="EMBL" id="GKX56396.1"/>
    </source>
</evidence>
<gene>
    <name evidence="1" type="ORF">SOASR030_25080</name>
</gene>
<accession>A0AAV5N2S2</accession>
<evidence type="ECO:0008006" key="3">
    <source>
        <dbReference type="Google" id="ProtNLM"/>
    </source>
</evidence>
<protein>
    <recommendedName>
        <fullName evidence="3">YqjK-like family protein</fullName>
    </recommendedName>
</protein>
<comment type="caution">
    <text evidence="1">The sequence shown here is derived from an EMBL/GenBank/DDBJ whole genome shotgun (WGS) entry which is preliminary data.</text>
</comment>